<organism evidence="1 2">
    <name type="scientific">Chenopodium quinoa</name>
    <name type="common">Quinoa</name>
    <dbReference type="NCBI Taxonomy" id="63459"/>
    <lineage>
        <taxon>Eukaryota</taxon>
        <taxon>Viridiplantae</taxon>
        <taxon>Streptophyta</taxon>
        <taxon>Embryophyta</taxon>
        <taxon>Tracheophyta</taxon>
        <taxon>Spermatophyta</taxon>
        <taxon>Magnoliopsida</taxon>
        <taxon>eudicotyledons</taxon>
        <taxon>Gunneridae</taxon>
        <taxon>Pentapetalae</taxon>
        <taxon>Caryophyllales</taxon>
        <taxon>Chenopodiaceae</taxon>
        <taxon>Chenopodioideae</taxon>
        <taxon>Atripliceae</taxon>
        <taxon>Chenopodium</taxon>
    </lineage>
</organism>
<name>A0A803KY42_CHEQI</name>
<dbReference type="GO" id="GO:0005737">
    <property type="term" value="C:cytoplasm"/>
    <property type="evidence" value="ECO:0007669"/>
    <property type="project" value="TreeGrafter"/>
</dbReference>
<protein>
    <submittedName>
        <fullName evidence="1">Uncharacterized protein</fullName>
    </submittedName>
</protein>
<dbReference type="Pfam" id="PF03321">
    <property type="entry name" value="GH3"/>
    <property type="match status" value="1"/>
</dbReference>
<dbReference type="Proteomes" id="UP000596660">
    <property type="component" value="Unplaced"/>
</dbReference>
<evidence type="ECO:0000313" key="2">
    <source>
        <dbReference type="Proteomes" id="UP000596660"/>
    </source>
</evidence>
<dbReference type="AlphaFoldDB" id="A0A803KY42"/>
<dbReference type="Gramene" id="AUR62003951-RA">
    <property type="protein sequence ID" value="AUR62003951-RA:cds"/>
    <property type="gene ID" value="AUR62003951"/>
</dbReference>
<keyword evidence="2" id="KW-1185">Reference proteome</keyword>
<dbReference type="PANTHER" id="PTHR31901:SF96">
    <property type="entry name" value="INDOLE-3-ACETIC ACID-AMIDO SYNTHETASE GH3.1-RELATED"/>
    <property type="match status" value="1"/>
</dbReference>
<proteinExistence type="predicted"/>
<dbReference type="GO" id="GO:0016881">
    <property type="term" value="F:acid-amino acid ligase activity"/>
    <property type="evidence" value="ECO:0007669"/>
    <property type="project" value="TreeGrafter"/>
</dbReference>
<reference evidence="1" key="1">
    <citation type="journal article" date="2017" name="Nature">
        <title>The genome of Chenopodium quinoa.</title>
        <authorList>
            <person name="Jarvis D.E."/>
            <person name="Ho Y.S."/>
            <person name="Lightfoot D.J."/>
            <person name="Schmoeckel S.M."/>
            <person name="Li B."/>
            <person name="Borm T.J.A."/>
            <person name="Ohyanagi H."/>
            <person name="Mineta K."/>
            <person name="Michell C.T."/>
            <person name="Saber N."/>
            <person name="Kharbatia N.M."/>
            <person name="Rupper R.R."/>
            <person name="Sharp A.R."/>
            <person name="Dally N."/>
            <person name="Boughton B.A."/>
            <person name="Woo Y.H."/>
            <person name="Gao G."/>
            <person name="Schijlen E.G.W.M."/>
            <person name="Guo X."/>
            <person name="Momin A.A."/>
            <person name="Negrao S."/>
            <person name="Al-Babili S."/>
            <person name="Gehring C."/>
            <person name="Roessner U."/>
            <person name="Jung C."/>
            <person name="Murphy K."/>
            <person name="Arold S.T."/>
            <person name="Gojobori T."/>
            <person name="van der Linden C.G."/>
            <person name="van Loo E.N."/>
            <person name="Jellen E.N."/>
            <person name="Maughan P.J."/>
            <person name="Tester M."/>
        </authorList>
    </citation>
    <scope>NUCLEOTIDE SEQUENCE [LARGE SCALE GENOMIC DNA]</scope>
    <source>
        <strain evidence="1">cv. PI 614886</strain>
    </source>
</reference>
<dbReference type="OMA" id="MNANEIQ"/>
<reference evidence="1" key="2">
    <citation type="submission" date="2021-03" db="UniProtKB">
        <authorList>
            <consortium name="EnsemblPlants"/>
        </authorList>
    </citation>
    <scope>IDENTIFICATION</scope>
</reference>
<dbReference type="PANTHER" id="PTHR31901">
    <property type="entry name" value="GH3 DOMAIN-CONTAINING PROTEIN"/>
    <property type="match status" value="1"/>
</dbReference>
<sequence length="96" mass="10974">MAARIEKDTAVLEFIEEVTSKCEEEQRKVLAHILSQNANTEYLKRHGMKGCVDVKTFKSNVPVVTYEDIQPDIQRIVNGDFSPILCAQPITEFFTR</sequence>
<dbReference type="EnsemblPlants" id="AUR62003951-RA">
    <property type="protein sequence ID" value="AUR62003951-RA:cds"/>
    <property type="gene ID" value="AUR62003951"/>
</dbReference>
<dbReference type="InterPro" id="IPR004993">
    <property type="entry name" value="GH3"/>
</dbReference>
<evidence type="ECO:0000313" key="1">
    <source>
        <dbReference type="EnsemblPlants" id="AUR62003951-RA:cds"/>
    </source>
</evidence>
<accession>A0A803KY42</accession>